<proteinExistence type="predicted"/>
<dbReference type="GO" id="GO:0047617">
    <property type="term" value="F:fatty acyl-CoA hydrolase activity"/>
    <property type="evidence" value="ECO:0007669"/>
    <property type="project" value="TreeGrafter"/>
</dbReference>
<dbReference type="PANTHER" id="PTHR31793">
    <property type="entry name" value="4-HYDROXYBENZOYL-COA THIOESTERASE FAMILY MEMBER"/>
    <property type="match status" value="1"/>
</dbReference>
<evidence type="ECO:0000313" key="2">
    <source>
        <dbReference type="Proteomes" id="UP000035540"/>
    </source>
</evidence>
<dbReference type="STRING" id="136857.CTEST_10425"/>
<keyword evidence="1" id="KW-0378">Hydrolase</keyword>
<dbReference type="InterPro" id="IPR029069">
    <property type="entry name" value="HotDog_dom_sf"/>
</dbReference>
<dbReference type="PATRIC" id="fig|136857.5.peg.2071"/>
<dbReference type="KEGG" id="cted:CTEST_10425"/>
<dbReference type="Pfam" id="PF13279">
    <property type="entry name" value="4HBT_2"/>
    <property type="match status" value="1"/>
</dbReference>
<dbReference type="Proteomes" id="UP000035540">
    <property type="component" value="Chromosome"/>
</dbReference>
<reference evidence="2" key="2">
    <citation type="submission" date="2015-05" db="EMBL/GenBank/DDBJ databases">
        <title>Complete genome sequence of Corynebacterium testudinoris DSM 44614, recovered from necrotic lesions in the mouth of a tortoise.</title>
        <authorList>
            <person name="Ruckert C."/>
            <person name="Albersmeier A."/>
            <person name="Winkler A."/>
            <person name="Tauch A."/>
        </authorList>
    </citation>
    <scope>NUCLEOTIDE SEQUENCE [LARGE SCALE GENOMIC DNA]</scope>
    <source>
        <strain evidence="2">DSM 44614</strain>
    </source>
</reference>
<organism evidence="1 2">
    <name type="scientific">Corynebacterium testudinoris</name>
    <dbReference type="NCBI Taxonomy" id="136857"/>
    <lineage>
        <taxon>Bacteria</taxon>
        <taxon>Bacillati</taxon>
        <taxon>Actinomycetota</taxon>
        <taxon>Actinomycetes</taxon>
        <taxon>Mycobacteriales</taxon>
        <taxon>Corynebacteriaceae</taxon>
        <taxon>Corynebacterium</taxon>
    </lineage>
</organism>
<dbReference type="EC" id="3.1.2.-" evidence="1"/>
<dbReference type="InterPro" id="IPR050563">
    <property type="entry name" value="4-hydroxybenzoyl-CoA_TE"/>
</dbReference>
<dbReference type="PANTHER" id="PTHR31793:SF24">
    <property type="entry name" value="LONG-CHAIN ACYL-COA THIOESTERASE FADM"/>
    <property type="match status" value="1"/>
</dbReference>
<dbReference type="AlphaFoldDB" id="A0A0G3HC35"/>
<dbReference type="CDD" id="cd00586">
    <property type="entry name" value="4HBT"/>
    <property type="match status" value="1"/>
</dbReference>
<dbReference type="Gene3D" id="3.10.129.10">
    <property type="entry name" value="Hotdog Thioesterase"/>
    <property type="match status" value="1"/>
</dbReference>
<gene>
    <name evidence="1" type="ORF">CTEST_10425</name>
</gene>
<reference evidence="1 2" key="1">
    <citation type="journal article" date="2015" name="Genome Announc.">
        <title>Complete Genome Sequence of the Type Strain Corynebacterium testudinoris DSM 44614, Recovered from Necrotic Lesions in the Mouth of a Tortoise.</title>
        <authorList>
            <person name="Ruckert C."/>
            <person name="Kriete M."/>
            <person name="Jaenicke S."/>
            <person name="Winkler A."/>
            <person name="Tauch A."/>
        </authorList>
    </citation>
    <scope>NUCLEOTIDE SEQUENCE [LARGE SCALE GENOMIC DNA]</scope>
    <source>
        <strain evidence="1 2">DSM 44614</strain>
    </source>
</reference>
<dbReference type="EMBL" id="CP011545">
    <property type="protein sequence ID" value="AKK09508.1"/>
    <property type="molecule type" value="Genomic_DNA"/>
</dbReference>
<evidence type="ECO:0000313" key="1">
    <source>
        <dbReference type="EMBL" id="AKK09508.1"/>
    </source>
</evidence>
<keyword evidence="2" id="KW-1185">Reference proteome</keyword>
<sequence length="152" mass="17386">MYGMTADDNSPLHITTVPVRWSDFDRYGHIMNANYVEVAQEARLKFAEDEFTARGHDFAVFVRHLDVDYLRPVLPDTTELVIETQVVEIGNTSFTTRQEIKDRQGRVACIVECVQVAVDMNTERPRSITEKEVKILTRSPDVDQLEPGESDK</sequence>
<protein>
    <submittedName>
        <fullName evidence="1">Putative thioesterase</fullName>
        <ecNumber evidence="1">3.1.2.-</ecNumber>
    </submittedName>
</protein>
<dbReference type="SUPFAM" id="SSF54637">
    <property type="entry name" value="Thioesterase/thiol ester dehydrase-isomerase"/>
    <property type="match status" value="1"/>
</dbReference>
<accession>A0A0G3HC35</accession>
<name>A0A0G3HC35_9CORY</name>